<accession>A0A2S3VXH7</accession>
<dbReference type="PROSITE" id="PS51257">
    <property type="entry name" value="PROKAR_LIPOPROTEIN"/>
    <property type="match status" value="1"/>
</dbReference>
<evidence type="ECO:0008006" key="3">
    <source>
        <dbReference type="Google" id="ProtNLM"/>
    </source>
</evidence>
<comment type="caution">
    <text evidence="1">The sequence shown here is derived from an EMBL/GenBank/DDBJ whole genome shotgun (WGS) entry which is preliminary data.</text>
</comment>
<evidence type="ECO:0000313" key="2">
    <source>
        <dbReference type="Proteomes" id="UP000237344"/>
    </source>
</evidence>
<dbReference type="AlphaFoldDB" id="A0A2S3VXH7"/>
<sequence>MTRGILPGFPALPEGSIMKRLLAAAALMCTMLSGCSVEQLEAHKAHYLDHMGEARMQRKITVRNEPWQPFIIVSQEHAYNDSVFFNSWLQAMVIKKDGAVSRTGGGTYRAGDVIYMLSADLAAASGIYSHIEYNGPNGPQYARIINGDQSVSCWDRTDMTSDGKFYDTGEQSCSYESQMMIPLRASVITYITQQTTPWEVRFVTDHPDRDGDRRDIVTASEARALVDRVNEVRAGLGSLHEATAQNYQP</sequence>
<proteinExistence type="predicted"/>
<gene>
    <name evidence="1" type="ORF">KMAL_30680</name>
</gene>
<protein>
    <recommendedName>
        <fullName evidence="3">Lipoprotein</fullName>
    </recommendedName>
</protein>
<name>A0A2S3VXH7_9PROT</name>
<keyword evidence="2" id="KW-1185">Reference proteome</keyword>
<reference evidence="1 2" key="1">
    <citation type="submission" date="2018-01" db="EMBL/GenBank/DDBJ databases">
        <title>Draft Genome Sequence of Komagataeibacter maltaceti LMG 1529, a Vinegar Producing Acetic Acid Bacterium Isolated from Malt Vinegar Brewery Acetifiers.</title>
        <authorList>
            <person name="Zhang Q."/>
            <person name="Hollensteiner J."/>
            <person name="Poehlein A."/>
            <person name="Daniel R."/>
        </authorList>
    </citation>
    <scope>NUCLEOTIDE SEQUENCE [LARGE SCALE GENOMIC DNA]</scope>
    <source>
        <strain evidence="1 2">LMG 1529</strain>
    </source>
</reference>
<dbReference type="Proteomes" id="UP000237344">
    <property type="component" value="Unassembled WGS sequence"/>
</dbReference>
<evidence type="ECO:0000313" key="1">
    <source>
        <dbReference type="EMBL" id="POF61308.1"/>
    </source>
</evidence>
<dbReference type="EMBL" id="POTC01000083">
    <property type="protein sequence ID" value="POF61308.1"/>
    <property type="molecule type" value="Genomic_DNA"/>
</dbReference>
<organism evidence="1 2">
    <name type="scientific">Novacetimonas maltaceti</name>
    <dbReference type="NCBI Taxonomy" id="1203393"/>
    <lineage>
        <taxon>Bacteria</taxon>
        <taxon>Pseudomonadati</taxon>
        <taxon>Pseudomonadota</taxon>
        <taxon>Alphaproteobacteria</taxon>
        <taxon>Acetobacterales</taxon>
        <taxon>Acetobacteraceae</taxon>
        <taxon>Novacetimonas</taxon>
    </lineage>
</organism>